<dbReference type="Gene3D" id="1.20.120.910">
    <property type="entry name" value="DksA, coiled-coil domain"/>
    <property type="match status" value="1"/>
</dbReference>
<sequence length="68" mass="7613">MADPIDLANDITQRILESQISNALVHSNLESATHCEECDNPIPEGRRLAAKGTQHCIDCAEHFERKRV</sequence>
<feature type="domain" description="Zinc finger DksA/TraR C4-type" evidence="5">
    <location>
        <begin position="34"/>
        <end position="65"/>
    </location>
</feature>
<proteinExistence type="predicted"/>
<name>A0A2N0WI86_9GAMM</name>
<keyword evidence="1" id="KW-0479">Metal-binding</keyword>
<evidence type="ECO:0000313" key="7">
    <source>
        <dbReference type="Proteomes" id="UP000233553"/>
    </source>
</evidence>
<gene>
    <name evidence="6" type="ORF">CW311_04345</name>
</gene>
<evidence type="ECO:0000256" key="4">
    <source>
        <dbReference type="PROSITE-ProRule" id="PRU00510"/>
    </source>
</evidence>
<feature type="zinc finger region" description="dksA C4-type" evidence="4">
    <location>
        <begin position="35"/>
        <end position="59"/>
    </location>
</feature>
<keyword evidence="3" id="KW-0862">Zinc</keyword>
<dbReference type="SUPFAM" id="SSF57716">
    <property type="entry name" value="Glucocorticoid receptor-like (DNA-binding domain)"/>
    <property type="match status" value="1"/>
</dbReference>
<organism evidence="6 7">
    <name type="scientific">Acinetobacter proteolyticus</name>
    <dbReference type="NCBI Taxonomy" id="1776741"/>
    <lineage>
        <taxon>Bacteria</taxon>
        <taxon>Pseudomonadati</taxon>
        <taxon>Pseudomonadota</taxon>
        <taxon>Gammaproteobacteria</taxon>
        <taxon>Moraxellales</taxon>
        <taxon>Moraxellaceae</taxon>
        <taxon>Acinetobacter</taxon>
    </lineage>
</organism>
<dbReference type="Proteomes" id="UP000233553">
    <property type="component" value="Unassembled WGS sequence"/>
</dbReference>
<dbReference type="PANTHER" id="PTHR38777:SF1">
    <property type="entry name" value="DNAK SUPPRESSOR PROTEIN"/>
    <property type="match status" value="1"/>
</dbReference>
<dbReference type="GO" id="GO:0008270">
    <property type="term" value="F:zinc ion binding"/>
    <property type="evidence" value="ECO:0007669"/>
    <property type="project" value="UniProtKB-KW"/>
</dbReference>
<evidence type="ECO:0000313" key="6">
    <source>
        <dbReference type="EMBL" id="PKF35525.1"/>
    </source>
</evidence>
<dbReference type="RefSeq" id="WP_101235746.1">
    <property type="nucleotide sequence ID" value="NZ_PISJ01000005.1"/>
</dbReference>
<protein>
    <submittedName>
        <fullName evidence="6">Conjugal transfer protein TraR</fullName>
    </submittedName>
</protein>
<dbReference type="PROSITE" id="PS51128">
    <property type="entry name" value="ZF_DKSA_2"/>
    <property type="match status" value="1"/>
</dbReference>
<reference evidence="6 7" key="1">
    <citation type="submission" date="2017-12" db="EMBL/GenBank/DDBJ databases">
        <title>Draft Genome sequences of multiple microbial strains isolated from spacecraft associated surfaces.</title>
        <authorList>
            <person name="Seuylemezian A."/>
            <person name="Vaishampayan P."/>
            <person name="Venkateswaran K."/>
        </authorList>
    </citation>
    <scope>NUCLEOTIDE SEQUENCE [LARGE SCALE GENOMIC DNA]</scope>
    <source>
        <strain evidence="6 7">2P01AA</strain>
    </source>
</reference>
<evidence type="ECO:0000256" key="2">
    <source>
        <dbReference type="ARBA" id="ARBA00022771"/>
    </source>
</evidence>
<accession>A0A2N0WI86</accession>
<keyword evidence="2" id="KW-0863">Zinc-finger</keyword>
<dbReference type="Pfam" id="PF01258">
    <property type="entry name" value="zf-dskA_traR"/>
    <property type="match status" value="1"/>
</dbReference>
<dbReference type="PANTHER" id="PTHR38777">
    <property type="entry name" value="FELS-2 PROPHAGE PROTEIN"/>
    <property type="match status" value="1"/>
</dbReference>
<dbReference type="AlphaFoldDB" id="A0A2N0WI86"/>
<dbReference type="InterPro" id="IPR000962">
    <property type="entry name" value="Znf_DskA_TraR"/>
</dbReference>
<evidence type="ECO:0000259" key="5">
    <source>
        <dbReference type="Pfam" id="PF01258"/>
    </source>
</evidence>
<dbReference type="EMBL" id="PISJ01000005">
    <property type="protein sequence ID" value="PKF35525.1"/>
    <property type="molecule type" value="Genomic_DNA"/>
</dbReference>
<evidence type="ECO:0000256" key="1">
    <source>
        <dbReference type="ARBA" id="ARBA00022723"/>
    </source>
</evidence>
<evidence type="ECO:0000256" key="3">
    <source>
        <dbReference type="ARBA" id="ARBA00022833"/>
    </source>
</evidence>
<dbReference type="GO" id="GO:1900378">
    <property type="term" value="P:positive regulation of secondary metabolite biosynthetic process"/>
    <property type="evidence" value="ECO:0007669"/>
    <property type="project" value="TreeGrafter"/>
</dbReference>
<comment type="caution">
    <text evidence="6">The sequence shown here is derived from an EMBL/GenBank/DDBJ whole genome shotgun (WGS) entry which is preliminary data.</text>
</comment>